<dbReference type="SUPFAM" id="SSF52833">
    <property type="entry name" value="Thioredoxin-like"/>
    <property type="match status" value="1"/>
</dbReference>
<keyword evidence="1" id="KW-0676">Redox-active center</keyword>
<sequence length="236" mass="26200">MYKSIFILLIAIILNSCGNTQTNSTPTSLSATEFAEQLKKDNTIQLLDVRTPGEFKNGHVENAINASIVGSDFENQIAALDKSKPVFVYCLSGPRSHAAAKQMRVAGFKNVVEMPGGMMEWRAKSMPETKDATAIDTKGLSLAQYEALLRSDKMVLVDFYADWCAPCKEMKPYLDKIAIDMANNVVLVRIDADANTELCKALKIDALPVLKLYKNKKMVWDNLGFIDEASVRKQLK</sequence>
<dbReference type="Pfam" id="PF00581">
    <property type="entry name" value="Rhodanese"/>
    <property type="match status" value="1"/>
</dbReference>
<reference evidence="5 6" key="1">
    <citation type="submission" date="2019-02" db="EMBL/GenBank/DDBJ databases">
        <title>Pedobacter sp. RP-1-14 sp. nov., isolated from Arctic soil.</title>
        <authorList>
            <person name="Dahal R.H."/>
        </authorList>
    </citation>
    <scope>NUCLEOTIDE SEQUENCE [LARGE SCALE GENOMIC DNA]</scope>
    <source>
        <strain evidence="5 6">RP-1-14</strain>
    </source>
</reference>
<evidence type="ECO:0000313" key="5">
    <source>
        <dbReference type="EMBL" id="TCD01527.1"/>
    </source>
</evidence>
<evidence type="ECO:0000256" key="2">
    <source>
        <dbReference type="SAM" id="SignalP"/>
    </source>
</evidence>
<evidence type="ECO:0000256" key="1">
    <source>
        <dbReference type="ARBA" id="ARBA00023284"/>
    </source>
</evidence>
<keyword evidence="2" id="KW-0732">Signal</keyword>
<dbReference type="PRINTS" id="PR00421">
    <property type="entry name" value="THIOREDOXIN"/>
</dbReference>
<organism evidence="5 6">
    <name type="scientific">Pedobacter psychroterrae</name>
    <dbReference type="NCBI Taxonomy" id="2530453"/>
    <lineage>
        <taxon>Bacteria</taxon>
        <taxon>Pseudomonadati</taxon>
        <taxon>Bacteroidota</taxon>
        <taxon>Sphingobacteriia</taxon>
        <taxon>Sphingobacteriales</taxon>
        <taxon>Sphingobacteriaceae</taxon>
        <taxon>Pedobacter</taxon>
    </lineage>
</organism>
<dbReference type="CDD" id="cd02947">
    <property type="entry name" value="TRX_family"/>
    <property type="match status" value="1"/>
</dbReference>
<dbReference type="EMBL" id="SJSL01000002">
    <property type="protein sequence ID" value="TCD01527.1"/>
    <property type="molecule type" value="Genomic_DNA"/>
</dbReference>
<dbReference type="InterPro" id="IPR036873">
    <property type="entry name" value="Rhodanese-like_dom_sf"/>
</dbReference>
<dbReference type="CDD" id="cd00158">
    <property type="entry name" value="RHOD"/>
    <property type="match status" value="1"/>
</dbReference>
<accession>A0A4V2MLC7</accession>
<dbReference type="PANTHER" id="PTHR45431:SF3">
    <property type="entry name" value="RHODANESE-LIKE DOMAIN-CONTAINING PROTEIN 15, CHLOROPLASTIC"/>
    <property type="match status" value="1"/>
</dbReference>
<dbReference type="OrthoDB" id="9808735at2"/>
<dbReference type="Gene3D" id="3.40.250.10">
    <property type="entry name" value="Rhodanese-like domain"/>
    <property type="match status" value="1"/>
</dbReference>
<dbReference type="SUPFAM" id="SSF52821">
    <property type="entry name" value="Rhodanese/Cell cycle control phosphatase"/>
    <property type="match status" value="1"/>
</dbReference>
<feature type="signal peptide" evidence="2">
    <location>
        <begin position="1"/>
        <end position="18"/>
    </location>
</feature>
<proteinExistence type="predicted"/>
<feature type="domain" description="Thioredoxin" evidence="4">
    <location>
        <begin position="123"/>
        <end position="236"/>
    </location>
</feature>
<dbReference type="PROSITE" id="PS51352">
    <property type="entry name" value="THIOREDOXIN_2"/>
    <property type="match status" value="1"/>
</dbReference>
<dbReference type="Proteomes" id="UP000293347">
    <property type="component" value="Unassembled WGS sequence"/>
</dbReference>
<dbReference type="SMART" id="SM00450">
    <property type="entry name" value="RHOD"/>
    <property type="match status" value="1"/>
</dbReference>
<feature type="chain" id="PRO_5020773176" evidence="2">
    <location>
        <begin position="19"/>
        <end position="236"/>
    </location>
</feature>
<dbReference type="Gene3D" id="3.40.30.10">
    <property type="entry name" value="Glutaredoxin"/>
    <property type="match status" value="1"/>
</dbReference>
<dbReference type="PROSITE" id="PS00194">
    <property type="entry name" value="THIOREDOXIN_1"/>
    <property type="match status" value="1"/>
</dbReference>
<dbReference type="InterPro" id="IPR036249">
    <property type="entry name" value="Thioredoxin-like_sf"/>
</dbReference>
<comment type="caution">
    <text evidence="5">The sequence shown here is derived from an EMBL/GenBank/DDBJ whole genome shotgun (WGS) entry which is preliminary data.</text>
</comment>
<dbReference type="AlphaFoldDB" id="A0A4V2MLC7"/>
<keyword evidence="6" id="KW-1185">Reference proteome</keyword>
<evidence type="ECO:0000259" key="4">
    <source>
        <dbReference type="PROSITE" id="PS51352"/>
    </source>
</evidence>
<evidence type="ECO:0000313" key="6">
    <source>
        <dbReference type="Proteomes" id="UP000293347"/>
    </source>
</evidence>
<feature type="domain" description="Rhodanese" evidence="3">
    <location>
        <begin position="40"/>
        <end position="130"/>
    </location>
</feature>
<dbReference type="InterPro" id="IPR001763">
    <property type="entry name" value="Rhodanese-like_dom"/>
</dbReference>
<dbReference type="PROSITE" id="PS50206">
    <property type="entry name" value="RHODANESE_3"/>
    <property type="match status" value="1"/>
</dbReference>
<dbReference type="InterPro" id="IPR017937">
    <property type="entry name" value="Thioredoxin_CS"/>
</dbReference>
<gene>
    <name evidence="5" type="ORF">EZ437_12385</name>
</gene>
<protein>
    <submittedName>
        <fullName evidence="5">Thioredoxin</fullName>
    </submittedName>
</protein>
<name>A0A4V2MLC7_9SPHI</name>
<evidence type="ECO:0000259" key="3">
    <source>
        <dbReference type="PROSITE" id="PS50206"/>
    </source>
</evidence>
<dbReference type="RefSeq" id="WP_131596327.1">
    <property type="nucleotide sequence ID" value="NZ_SJSL01000002.1"/>
</dbReference>
<dbReference type="InterPro" id="IPR052367">
    <property type="entry name" value="Thiosulfate_ST/Rhodanese-like"/>
</dbReference>
<dbReference type="PANTHER" id="PTHR45431">
    <property type="entry name" value="RHODANESE-LIKE DOMAIN-CONTAINING PROTEIN 15, CHLOROPLASTIC"/>
    <property type="match status" value="1"/>
</dbReference>
<dbReference type="InterPro" id="IPR013766">
    <property type="entry name" value="Thioredoxin_domain"/>
</dbReference>
<dbReference type="Pfam" id="PF00085">
    <property type="entry name" value="Thioredoxin"/>
    <property type="match status" value="1"/>
</dbReference>